<organism evidence="4 5">
    <name type="scientific">Lachnospira eligens</name>
    <dbReference type="NCBI Taxonomy" id="39485"/>
    <lineage>
        <taxon>Bacteria</taxon>
        <taxon>Bacillati</taxon>
        <taxon>Bacillota</taxon>
        <taxon>Clostridia</taxon>
        <taxon>Lachnospirales</taxon>
        <taxon>Lachnospiraceae</taxon>
        <taxon>Lachnospira</taxon>
    </lineage>
</organism>
<name>A0A174Z8B2_9FIRM</name>
<sequence>MGLRFRKSVKIAPGVRLNIGKKSVGISAGVKGYRKSINSSGRVTTSIGVPGTGVSYVKTENLKSKKKKAVSSRVSSTATATSSSASSPAAAPAPAPAKVQKAAAQPKEKPPKTTAVLQERPDASFVVFGVVALAGSVFLFASSHVIFSVVAALFGIFCLYSFIHIKRHPEDPRYITEEQLTRWGQLVHSDAKTVSQLQKASVPVLVDLKKRAAWHYEQVSSVGFGPDVSYYGQALIDVQNQIVALSEFVMLQGDNPKQDLENYSSFVSQKITAFTDDILKD</sequence>
<evidence type="ECO:0000313" key="4">
    <source>
        <dbReference type="EMBL" id="CUQ80426.1"/>
    </source>
</evidence>
<dbReference type="InterPro" id="IPR025330">
    <property type="entry name" value="DUF4236"/>
</dbReference>
<evidence type="ECO:0000313" key="5">
    <source>
        <dbReference type="Proteomes" id="UP000095780"/>
    </source>
</evidence>
<keyword evidence="2" id="KW-1133">Transmembrane helix</keyword>
<dbReference type="Pfam" id="PF14020">
    <property type="entry name" value="DUF4236"/>
    <property type="match status" value="1"/>
</dbReference>
<dbReference type="Proteomes" id="UP000095780">
    <property type="component" value="Unassembled WGS sequence"/>
</dbReference>
<evidence type="ECO:0000256" key="1">
    <source>
        <dbReference type="SAM" id="MobiDB-lite"/>
    </source>
</evidence>
<keyword evidence="2" id="KW-0812">Transmembrane</keyword>
<dbReference type="RefSeq" id="WP_055285963.1">
    <property type="nucleotide sequence ID" value="NZ_CABIXW010000001.1"/>
</dbReference>
<feature type="compositionally biased region" description="Low complexity" evidence="1">
    <location>
        <begin position="77"/>
        <end position="105"/>
    </location>
</feature>
<feature type="region of interest" description="Disordered" evidence="1">
    <location>
        <begin position="77"/>
        <end position="116"/>
    </location>
</feature>
<feature type="transmembrane region" description="Helical" evidence="2">
    <location>
        <begin position="146"/>
        <end position="163"/>
    </location>
</feature>
<dbReference type="EMBL" id="CZBV01000001">
    <property type="protein sequence ID" value="CUQ80426.1"/>
    <property type="molecule type" value="Genomic_DNA"/>
</dbReference>
<keyword evidence="2" id="KW-0472">Membrane</keyword>
<feature type="domain" description="DUF4236" evidence="3">
    <location>
        <begin position="3"/>
        <end position="56"/>
    </location>
</feature>
<evidence type="ECO:0000256" key="2">
    <source>
        <dbReference type="SAM" id="Phobius"/>
    </source>
</evidence>
<reference evidence="4 5" key="1">
    <citation type="submission" date="2015-09" db="EMBL/GenBank/DDBJ databases">
        <authorList>
            <consortium name="Pathogen Informatics"/>
        </authorList>
    </citation>
    <scope>NUCLEOTIDE SEQUENCE [LARGE SCALE GENOMIC DNA]</scope>
    <source>
        <strain evidence="4 5">2789STDY5834878</strain>
    </source>
</reference>
<proteinExistence type="predicted"/>
<dbReference type="AlphaFoldDB" id="A0A174Z8B2"/>
<feature type="transmembrane region" description="Helical" evidence="2">
    <location>
        <begin position="123"/>
        <end position="140"/>
    </location>
</feature>
<protein>
    <recommendedName>
        <fullName evidence="3">DUF4236 domain-containing protein</fullName>
    </recommendedName>
</protein>
<gene>
    <name evidence="4" type="ORF">ERS852492_00506</name>
</gene>
<evidence type="ECO:0000259" key="3">
    <source>
        <dbReference type="Pfam" id="PF14020"/>
    </source>
</evidence>
<accession>A0A174Z8B2</accession>